<keyword evidence="1" id="KW-0732">Signal</keyword>
<dbReference type="EMBL" id="JAGMUU010000030">
    <property type="protein sequence ID" value="KAH7119439.1"/>
    <property type="molecule type" value="Genomic_DNA"/>
</dbReference>
<dbReference type="PANTHER" id="PTHR35569:SF1">
    <property type="entry name" value="CYANAMIDE HYDRATASE DDI2-RELATED"/>
    <property type="match status" value="1"/>
</dbReference>
<dbReference type="OrthoDB" id="2378324at2759"/>
<organism evidence="3 4">
    <name type="scientific">Dactylonectria estremocensis</name>
    <dbReference type="NCBI Taxonomy" id="1079267"/>
    <lineage>
        <taxon>Eukaryota</taxon>
        <taxon>Fungi</taxon>
        <taxon>Dikarya</taxon>
        <taxon>Ascomycota</taxon>
        <taxon>Pezizomycotina</taxon>
        <taxon>Sordariomycetes</taxon>
        <taxon>Hypocreomycetidae</taxon>
        <taxon>Hypocreales</taxon>
        <taxon>Nectriaceae</taxon>
        <taxon>Dactylonectria</taxon>
    </lineage>
</organism>
<feature type="domain" description="HD" evidence="2">
    <location>
        <begin position="69"/>
        <end position="165"/>
    </location>
</feature>
<sequence>MVCPKVAQLLLLLLALSFRPAQASITAKNGLSYRHTVPRRTIAGVEVVDTPIVRDAHDYALKHSSDFAYKHVMRSWLFGALIIEHNETLRNTVDLEVHAVAALLHDLGWDQTPGSPFVSHDKRFEVDGAIAAREFIRNNKHGKKWDERRVQLVWDAIALHTQPSISNYKELEVGTTGNGITSDFQGPVLGTTKKEYSAVLSEFPSDGMRDGLNNTLIWFCQSKPATTYDTWMQPWGDSYVSSYNSKGNRFFDVAFLNFP</sequence>
<evidence type="ECO:0000256" key="1">
    <source>
        <dbReference type="SAM" id="SignalP"/>
    </source>
</evidence>
<protein>
    <recommendedName>
        <fullName evidence="2">HD domain-containing protein</fullName>
    </recommendedName>
</protein>
<accession>A0A9P9DHT6</accession>
<feature type="chain" id="PRO_5040173666" description="HD domain-containing protein" evidence="1">
    <location>
        <begin position="24"/>
        <end position="259"/>
    </location>
</feature>
<evidence type="ECO:0000313" key="4">
    <source>
        <dbReference type="Proteomes" id="UP000717696"/>
    </source>
</evidence>
<evidence type="ECO:0000259" key="2">
    <source>
        <dbReference type="Pfam" id="PF01966"/>
    </source>
</evidence>
<comment type="caution">
    <text evidence="3">The sequence shown here is derived from an EMBL/GenBank/DDBJ whole genome shotgun (WGS) entry which is preliminary data.</text>
</comment>
<feature type="signal peptide" evidence="1">
    <location>
        <begin position="1"/>
        <end position="23"/>
    </location>
</feature>
<dbReference type="InterPro" id="IPR006674">
    <property type="entry name" value="HD_domain"/>
</dbReference>
<reference evidence="3" key="1">
    <citation type="journal article" date="2021" name="Nat. Commun.">
        <title>Genetic determinants of endophytism in the Arabidopsis root mycobiome.</title>
        <authorList>
            <person name="Mesny F."/>
            <person name="Miyauchi S."/>
            <person name="Thiergart T."/>
            <person name="Pickel B."/>
            <person name="Atanasova L."/>
            <person name="Karlsson M."/>
            <person name="Huettel B."/>
            <person name="Barry K.W."/>
            <person name="Haridas S."/>
            <person name="Chen C."/>
            <person name="Bauer D."/>
            <person name="Andreopoulos W."/>
            <person name="Pangilinan J."/>
            <person name="LaButti K."/>
            <person name="Riley R."/>
            <person name="Lipzen A."/>
            <person name="Clum A."/>
            <person name="Drula E."/>
            <person name="Henrissat B."/>
            <person name="Kohler A."/>
            <person name="Grigoriev I.V."/>
            <person name="Martin F.M."/>
            <person name="Hacquard S."/>
        </authorList>
    </citation>
    <scope>NUCLEOTIDE SEQUENCE</scope>
    <source>
        <strain evidence="3">MPI-CAGE-AT-0021</strain>
    </source>
</reference>
<gene>
    <name evidence="3" type="ORF">B0J13DRAFT_513429</name>
</gene>
<dbReference type="Pfam" id="PF01966">
    <property type="entry name" value="HD"/>
    <property type="match status" value="1"/>
</dbReference>
<dbReference type="AlphaFoldDB" id="A0A9P9DHT6"/>
<dbReference type="Gene3D" id="1.10.3210.10">
    <property type="entry name" value="Hypothetical protein af1432"/>
    <property type="match status" value="1"/>
</dbReference>
<dbReference type="SUPFAM" id="SSF109604">
    <property type="entry name" value="HD-domain/PDEase-like"/>
    <property type="match status" value="1"/>
</dbReference>
<evidence type="ECO:0000313" key="3">
    <source>
        <dbReference type="EMBL" id="KAH7119439.1"/>
    </source>
</evidence>
<dbReference type="InterPro" id="IPR003607">
    <property type="entry name" value="HD/PDEase_dom"/>
</dbReference>
<dbReference type="CDD" id="cd00077">
    <property type="entry name" value="HDc"/>
    <property type="match status" value="1"/>
</dbReference>
<dbReference type="Proteomes" id="UP000717696">
    <property type="component" value="Unassembled WGS sequence"/>
</dbReference>
<proteinExistence type="predicted"/>
<keyword evidence="4" id="KW-1185">Reference proteome</keyword>
<dbReference type="PANTHER" id="PTHR35569">
    <property type="entry name" value="CYANAMIDE HYDRATASE DDI2-RELATED"/>
    <property type="match status" value="1"/>
</dbReference>
<name>A0A9P9DHT6_9HYPO</name>